<evidence type="ECO:0000256" key="4">
    <source>
        <dbReference type="SAM" id="MobiDB-lite"/>
    </source>
</evidence>
<dbReference type="SMR" id="A0A678WEA8"/>
<keyword evidence="2" id="KW-0677">Repeat</keyword>
<feature type="repeat" description="PPR" evidence="3">
    <location>
        <begin position="230"/>
        <end position="264"/>
    </location>
</feature>
<dbReference type="Pfam" id="PF01535">
    <property type="entry name" value="PPR"/>
    <property type="match status" value="1"/>
</dbReference>
<dbReference type="InterPro" id="IPR051240">
    <property type="entry name" value="Mito_RNA-Proc/Resp"/>
</dbReference>
<dbReference type="PANTHER" id="PTHR47933:SF14">
    <property type="entry name" value="PENTATRICOPEPTIDE REPEAT (PPR) SUPERFAMILY PROTEIN"/>
    <property type="match status" value="1"/>
</dbReference>
<evidence type="ECO:0000256" key="1">
    <source>
        <dbReference type="ARBA" id="ARBA00007626"/>
    </source>
</evidence>
<reference evidence="5" key="2">
    <citation type="submission" date="2018-02" db="EMBL/GenBank/DDBJ databases">
        <authorList>
            <person name="Li H.Q."/>
            <person name="Lu S.F."/>
        </authorList>
    </citation>
    <scope>NUCLEOTIDE SEQUENCE</scope>
</reference>
<dbReference type="GO" id="GO:0003729">
    <property type="term" value="F:mRNA binding"/>
    <property type="evidence" value="ECO:0007669"/>
    <property type="project" value="TreeGrafter"/>
</dbReference>
<dbReference type="GeneID" id="131014910"/>
<dbReference type="KEGG" id="smil:131014910"/>
<dbReference type="RefSeq" id="XP_057799049.1">
    <property type="nucleotide sequence ID" value="XM_057943066.1"/>
</dbReference>
<feature type="repeat" description="PPR" evidence="3">
    <location>
        <begin position="300"/>
        <end position="334"/>
    </location>
</feature>
<dbReference type="AlphaFoldDB" id="A0A678WEA8"/>
<feature type="repeat" description="PPR" evidence="3">
    <location>
        <begin position="335"/>
        <end position="369"/>
    </location>
</feature>
<accession>A0A678WEA8</accession>
<feature type="repeat" description="PPR" evidence="3">
    <location>
        <begin position="193"/>
        <end position="228"/>
    </location>
</feature>
<sequence>MAAEIPSSHTSIPPTRFPTHHGAADVHPQARILCDIVATAPAHEVEARLASSLIEPEPEFIQQVLKHSYNSPSAAAKFFRWSGLERSHTPYSWNLMVDMLGKNKLFDPMWDAIRSMKQEGLLSLTTFVSVFENYCIAGRIDDAVMTFGVLERYGIQPDTVAVNSLLSAICREDNRIGKALEFFERVKGKIPPDADSYAILLEGCEKEGNVAKAKVTFGEMVIRVGWSPEYMYAYDALLNTLVRGAQGDEAIKFLQVMKGKNCLPGLRFFSNALDIFVKQNDSAHAILLWDIMVGSGLIPDLMMYNVIISLLTSNNDIDNAFRLLDEMAFHGAFPNSLTYNMIFGCLIKNGKVREVGKFFIEMIKNEWDPTPANFAAAIKMLFDGDDPEMAIELWKYMAKNNISPRDDSGNAVLLGLCNLGRLSELRRFVEKMIDERIIISESTMTKVKNAFYKEGKCAREIYDTISRKWKSSCLQA</sequence>
<proteinExistence type="evidence at transcript level"/>
<evidence type="ECO:0000256" key="2">
    <source>
        <dbReference type="ARBA" id="ARBA00022737"/>
    </source>
</evidence>
<dbReference type="PANTHER" id="PTHR47933">
    <property type="entry name" value="PENTATRICOPEPTIDE REPEAT-CONTAINING PROTEIN 1, MITOCHONDRIAL"/>
    <property type="match status" value="1"/>
</dbReference>
<dbReference type="RefSeq" id="XP_057799051.1">
    <property type="nucleotide sequence ID" value="XM_057943068.1"/>
</dbReference>
<dbReference type="InterPro" id="IPR011990">
    <property type="entry name" value="TPR-like_helical_dom_sf"/>
</dbReference>
<feature type="region of interest" description="Disordered" evidence="4">
    <location>
        <begin position="1"/>
        <end position="22"/>
    </location>
</feature>
<dbReference type="Pfam" id="PF13041">
    <property type="entry name" value="PPR_2"/>
    <property type="match status" value="2"/>
</dbReference>
<evidence type="ECO:0000256" key="3">
    <source>
        <dbReference type="PROSITE-ProRule" id="PRU00708"/>
    </source>
</evidence>
<organism evidence="5">
    <name type="scientific">Salvia miltiorrhiza</name>
    <name type="common">Chinese sage</name>
    <dbReference type="NCBI Taxonomy" id="226208"/>
    <lineage>
        <taxon>Eukaryota</taxon>
        <taxon>Viridiplantae</taxon>
        <taxon>Streptophyta</taxon>
        <taxon>Embryophyta</taxon>
        <taxon>Tracheophyta</taxon>
        <taxon>Spermatophyta</taxon>
        <taxon>Magnoliopsida</taxon>
        <taxon>eudicotyledons</taxon>
        <taxon>Gunneridae</taxon>
        <taxon>Pentapetalae</taxon>
        <taxon>asterids</taxon>
        <taxon>lamiids</taxon>
        <taxon>Lamiales</taxon>
        <taxon>Lamiaceae</taxon>
        <taxon>Nepetoideae</taxon>
        <taxon>Mentheae</taxon>
        <taxon>Salviinae</taxon>
        <taxon>Salvia</taxon>
        <taxon>Salvia incertae sedis</taxon>
    </lineage>
</organism>
<comment type="similarity">
    <text evidence="1">Belongs to the PPR family. P subfamily.</text>
</comment>
<dbReference type="Gene3D" id="1.25.40.10">
    <property type="entry name" value="Tetratricopeptide repeat domain"/>
    <property type="match status" value="3"/>
</dbReference>
<evidence type="ECO:0000313" key="5">
    <source>
        <dbReference type="EMBL" id="AYM01013.1"/>
    </source>
</evidence>
<dbReference type="RefSeq" id="XP_057799048.1">
    <property type="nucleotide sequence ID" value="XM_057943065.1"/>
</dbReference>
<dbReference type="RefSeq" id="XP_057799047.1">
    <property type="nucleotide sequence ID" value="XM_057943064.1"/>
</dbReference>
<dbReference type="EMBL" id="MH005013">
    <property type="protein sequence ID" value="AYM01013.1"/>
    <property type="molecule type" value="mRNA"/>
</dbReference>
<dbReference type="InterPro" id="IPR002885">
    <property type="entry name" value="PPR_rpt"/>
</dbReference>
<dbReference type="OrthoDB" id="1911504at2759"/>
<feature type="repeat" description="PPR" evidence="3">
    <location>
        <begin position="123"/>
        <end position="157"/>
    </location>
</feature>
<reference evidence="5" key="1">
    <citation type="journal article" date="2018" name="Molecules">
        <title>The Pentatricopeptide Repeat Gene Family in Salvia miltiorrhiza: Genome-Wide Characterization and Expression Analysis.</title>
        <authorList>
            <person name="Li H."/>
            <person name="Li C."/>
            <person name="Deng Y."/>
            <person name="Jiang X."/>
            <person name="Lu S."/>
        </authorList>
    </citation>
    <scope>NUCLEOTIDE SEQUENCE</scope>
</reference>
<protein>
    <submittedName>
        <fullName evidence="5">Pentatricopeptide repeat protein</fullName>
    </submittedName>
</protein>
<dbReference type="NCBIfam" id="TIGR00756">
    <property type="entry name" value="PPR"/>
    <property type="match status" value="3"/>
</dbReference>
<dbReference type="PROSITE" id="PS51375">
    <property type="entry name" value="PPR"/>
    <property type="match status" value="5"/>
</dbReference>
<name>A0A678WEA8_SALMI</name>